<dbReference type="GO" id="GO:0043190">
    <property type="term" value="C:ATP-binding cassette (ABC) transporter complex"/>
    <property type="evidence" value="ECO:0007669"/>
    <property type="project" value="InterPro"/>
</dbReference>
<dbReference type="Proteomes" id="UP000293874">
    <property type="component" value="Unassembled WGS sequence"/>
</dbReference>
<feature type="transmembrane region" description="Helical" evidence="9">
    <location>
        <begin position="166"/>
        <end position="192"/>
    </location>
</feature>
<evidence type="ECO:0000256" key="6">
    <source>
        <dbReference type="ARBA" id="ARBA00022692"/>
    </source>
</evidence>
<keyword evidence="4 9" id="KW-1003">Cell membrane</keyword>
<evidence type="ECO:0000313" key="11">
    <source>
        <dbReference type="EMBL" id="RZS75265.1"/>
    </source>
</evidence>
<dbReference type="PRINTS" id="PR00164">
    <property type="entry name" value="ABC2TRNSPORT"/>
</dbReference>
<comment type="similarity">
    <text evidence="2 9">Belongs to the ABC-2 integral membrane protein family.</text>
</comment>
<dbReference type="InterPro" id="IPR013525">
    <property type="entry name" value="ABC2_TM"/>
</dbReference>
<dbReference type="GO" id="GO:0015920">
    <property type="term" value="P:lipopolysaccharide transport"/>
    <property type="evidence" value="ECO:0007669"/>
    <property type="project" value="TreeGrafter"/>
</dbReference>
<keyword evidence="5" id="KW-0997">Cell inner membrane</keyword>
<reference evidence="11 12" key="1">
    <citation type="submission" date="2019-02" db="EMBL/GenBank/DDBJ databases">
        <title>Genomic Encyclopedia of Type Strains, Phase IV (KMG-IV): sequencing the most valuable type-strain genomes for metagenomic binning, comparative biology and taxonomic classification.</title>
        <authorList>
            <person name="Goeker M."/>
        </authorList>
    </citation>
    <scope>NUCLEOTIDE SEQUENCE [LARGE SCALE GENOMIC DNA]</scope>
    <source>
        <strain evidence="11 12">DSM 18116</strain>
    </source>
</reference>
<dbReference type="InterPro" id="IPR047817">
    <property type="entry name" value="ABC2_TM_bact-type"/>
</dbReference>
<evidence type="ECO:0000313" key="12">
    <source>
        <dbReference type="Proteomes" id="UP000293874"/>
    </source>
</evidence>
<comment type="subcellular location">
    <subcellularLocation>
        <location evidence="1">Cell inner membrane</location>
        <topology evidence="1">Multi-pass membrane protein</topology>
    </subcellularLocation>
    <subcellularLocation>
        <location evidence="9">Cell membrane</location>
        <topology evidence="9">Multi-pass membrane protein</topology>
    </subcellularLocation>
</comment>
<keyword evidence="8 9" id="KW-0472">Membrane</keyword>
<feature type="transmembrane region" description="Helical" evidence="9">
    <location>
        <begin position="199"/>
        <end position="220"/>
    </location>
</feature>
<dbReference type="EMBL" id="SGXA01000001">
    <property type="protein sequence ID" value="RZS75265.1"/>
    <property type="molecule type" value="Genomic_DNA"/>
</dbReference>
<evidence type="ECO:0000256" key="3">
    <source>
        <dbReference type="ARBA" id="ARBA00022448"/>
    </source>
</evidence>
<evidence type="ECO:0000256" key="9">
    <source>
        <dbReference type="RuleBase" id="RU361157"/>
    </source>
</evidence>
<dbReference type="Pfam" id="PF01061">
    <property type="entry name" value="ABC2_membrane"/>
    <property type="match status" value="1"/>
</dbReference>
<evidence type="ECO:0000256" key="8">
    <source>
        <dbReference type="ARBA" id="ARBA00023136"/>
    </source>
</evidence>
<organism evidence="11 12">
    <name type="scientific">Pseudobacter ginsenosidimutans</name>
    <dbReference type="NCBI Taxonomy" id="661488"/>
    <lineage>
        <taxon>Bacteria</taxon>
        <taxon>Pseudomonadati</taxon>
        <taxon>Bacteroidota</taxon>
        <taxon>Chitinophagia</taxon>
        <taxon>Chitinophagales</taxon>
        <taxon>Chitinophagaceae</taxon>
        <taxon>Pseudobacter</taxon>
    </lineage>
</organism>
<evidence type="ECO:0000259" key="10">
    <source>
        <dbReference type="PROSITE" id="PS51012"/>
    </source>
</evidence>
<dbReference type="PROSITE" id="PS51012">
    <property type="entry name" value="ABC_TM2"/>
    <property type="match status" value="1"/>
</dbReference>
<dbReference type="PANTHER" id="PTHR30413">
    <property type="entry name" value="INNER MEMBRANE TRANSPORT PERMEASE"/>
    <property type="match status" value="1"/>
</dbReference>
<dbReference type="RefSeq" id="WP_207234195.1">
    <property type="nucleotide sequence ID" value="NZ_CP042431.1"/>
</dbReference>
<feature type="domain" description="ABC transmembrane type-2" evidence="10">
    <location>
        <begin position="53"/>
        <end position="279"/>
    </location>
</feature>
<feature type="transmembrane region" description="Helical" evidence="9">
    <location>
        <begin position="88"/>
        <end position="114"/>
    </location>
</feature>
<keyword evidence="6 9" id="KW-0812">Transmembrane</keyword>
<evidence type="ECO:0000256" key="5">
    <source>
        <dbReference type="ARBA" id="ARBA00022519"/>
    </source>
</evidence>
<proteinExistence type="inferred from homology"/>
<dbReference type="InterPro" id="IPR000412">
    <property type="entry name" value="ABC_2_transport"/>
</dbReference>
<comment type="caution">
    <text evidence="11">The sequence shown here is derived from an EMBL/GenBank/DDBJ whole genome shotgun (WGS) entry which is preliminary data.</text>
</comment>
<evidence type="ECO:0000256" key="2">
    <source>
        <dbReference type="ARBA" id="ARBA00007783"/>
    </source>
</evidence>
<keyword evidence="12" id="KW-1185">Reference proteome</keyword>
<dbReference type="AlphaFoldDB" id="A0A4Q7N3D9"/>
<evidence type="ECO:0000256" key="7">
    <source>
        <dbReference type="ARBA" id="ARBA00022989"/>
    </source>
</evidence>
<dbReference type="GO" id="GO:0140359">
    <property type="term" value="F:ABC-type transporter activity"/>
    <property type="evidence" value="ECO:0007669"/>
    <property type="project" value="InterPro"/>
</dbReference>
<accession>A0A4Q7N3D9</accession>
<evidence type="ECO:0000256" key="4">
    <source>
        <dbReference type="ARBA" id="ARBA00022475"/>
    </source>
</evidence>
<gene>
    <name evidence="11" type="ORF">EV199_1128</name>
</gene>
<keyword evidence="3 9" id="KW-0813">Transport</keyword>
<protein>
    <recommendedName>
        <fullName evidence="9">Transport permease protein</fullName>
    </recommendedName>
</protein>
<sequence length="287" mass="33546">MSLAADRNEPWDWEISNRSSWRNWPVKELWAYRYLLFRFIRRDFLINYQQTLLGPLWVVLQPLFTLVVYVMVFSRWIGIDTGASPPVLFFLCGILLWGLFSDLFTGTAFIFTHYSSLYTKVYFPRLIIPFSVAGTHLLRFCIQFVLLVAVLAFYAVFRDFNFSWNFWLLVLPLSILLTALFALALGLIFCILTARYRDLGNIVHLGVRLFMFVTPVIYPISSLPSGIRWIVHINPLSALFEVFRYALLGQGIFSMWQLLYSAVFIIITFFIALIWFNKQAIRLIDIA</sequence>
<feature type="transmembrane region" description="Helical" evidence="9">
    <location>
        <begin position="52"/>
        <end position="76"/>
    </location>
</feature>
<keyword evidence="7 9" id="KW-1133">Transmembrane helix</keyword>
<name>A0A4Q7N3D9_9BACT</name>
<feature type="transmembrane region" description="Helical" evidence="9">
    <location>
        <begin position="126"/>
        <end position="154"/>
    </location>
</feature>
<feature type="transmembrane region" description="Helical" evidence="9">
    <location>
        <begin position="258"/>
        <end position="276"/>
    </location>
</feature>
<evidence type="ECO:0000256" key="1">
    <source>
        <dbReference type="ARBA" id="ARBA00004429"/>
    </source>
</evidence>
<dbReference type="PANTHER" id="PTHR30413:SF8">
    <property type="entry name" value="TRANSPORT PERMEASE PROTEIN"/>
    <property type="match status" value="1"/>
</dbReference>